<keyword evidence="3" id="KW-1185">Reference proteome</keyword>
<proteinExistence type="predicted"/>
<reference evidence="2 3" key="1">
    <citation type="journal article" date="2015" name="Sci. Rep.">
        <title>Chromosome-level genome map provides insights into diverse defense mechanisms in the medicinal fungus Ganoderma sinense.</title>
        <authorList>
            <person name="Zhu Y."/>
            <person name="Xu J."/>
            <person name="Sun C."/>
            <person name="Zhou S."/>
            <person name="Xu H."/>
            <person name="Nelson D.R."/>
            <person name="Qian J."/>
            <person name="Song J."/>
            <person name="Luo H."/>
            <person name="Xiang L."/>
            <person name="Li Y."/>
            <person name="Xu Z."/>
            <person name="Ji A."/>
            <person name="Wang L."/>
            <person name="Lu S."/>
            <person name="Hayward A."/>
            <person name="Sun W."/>
            <person name="Li X."/>
            <person name="Schwartz D.C."/>
            <person name="Wang Y."/>
            <person name="Chen S."/>
        </authorList>
    </citation>
    <scope>NUCLEOTIDE SEQUENCE [LARGE SCALE GENOMIC DNA]</scope>
    <source>
        <strain evidence="2 3">ZZ0214-1</strain>
    </source>
</reference>
<dbReference type="EMBL" id="AYKW01000006">
    <property type="protein sequence ID" value="PIL34114.1"/>
    <property type="molecule type" value="Genomic_DNA"/>
</dbReference>
<dbReference type="AlphaFoldDB" id="A0A2G8SK20"/>
<evidence type="ECO:0000313" key="3">
    <source>
        <dbReference type="Proteomes" id="UP000230002"/>
    </source>
</evidence>
<gene>
    <name evidence="2" type="ORF">GSI_03825</name>
</gene>
<protein>
    <submittedName>
        <fullName evidence="2">Uncharacterized protein</fullName>
    </submittedName>
</protein>
<name>A0A2G8SK20_9APHY</name>
<organism evidence="2 3">
    <name type="scientific">Ganoderma sinense ZZ0214-1</name>
    <dbReference type="NCBI Taxonomy" id="1077348"/>
    <lineage>
        <taxon>Eukaryota</taxon>
        <taxon>Fungi</taxon>
        <taxon>Dikarya</taxon>
        <taxon>Basidiomycota</taxon>
        <taxon>Agaricomycotina</taxon>
        <taxon>Agaricomycetes</taxon>
        <taxon>Polyporales</taxon>
        <taxon>Polyporaceae</taxon>
        <taxon>Ganoderma</taxon>
    </lineage>
</organism>
<evidence type="ECO:0000256" key="1">
    <source>
        <dbReference type="SAM" id="MobiDB-lite"/>
    </source>
</evidence>
<dbReference type="Proteomes" id="UP000230002">
    <property type="component" value="Unassembled WGS sequence"/>
</dbReference>
<evidence type="ECO:0000313" key="2">
    <source>
        <dbReference type="EMBL" id="PIL34114.1"/>
    </source>
</evidence>
<comment type="caution">
    <text evidence="2">The sequence shown here is derived from an EMBL/GenBank/DDBJ whole genome shotgun (WGS) entry which is preliminary data.</text>
</comment>
<sequence>MSGTVSSIDSILTSRFILNLRLLDSRDPALDISTPSKLEGLPTLSVRSSWFSRQSRGGHISALPGVLANMGAPLDFNPESEDEDGAFSPQYTR</sequence>
<accession>A0A2G8SK20</accession>
<feature type="region of interest" description="Disordered" evidence="1">
    <location>
        <begin position="73"/>
        <end position="93"/>
    </location>
</feature>